<proteinExistence type="predicted"/>
<evidence type="ECO:0000313" key="1">
    <source>
        <dbReference type="EMBL" id="SEI21425.1"/>
    </source>
</evidence>
<name>A0A1H8WT18_9HYPH</name>
<dbReference type="Proteomes" id="UP000183063">
    <property type="component" value="Unassembled WGS sequence"/>
</dbReference>
<reference evidence="1" key="2">
    <citation type="submission" date="2016-10" db="EMBL/GenBank/DDBJ databases">
        <authorList>
            <person name="de Groot N.N."/>
        </authorList>
    </citation>
    <scope>NUCLEOTIDE SEQUENCE [LARGE SCALE GENOMIC DNA]</scope>
    <source>
        <strain evidence="1">CCBAU85039</strain>
    </source>
</reference>
<evidence type="ECO:0000313" key="4">
    <source>
        <dbReference type="Proteomes" id="UP000198939"/>
    </source>
</evidence>
<dbReference type="EMBL" id="FNXB01000086">
    <property type="protein sequence ID" value="SEI21425.1"/>
    <property type="molecule type" value="Genomic_DNA"/>
</dbReference>
<organism evidence="1 3">
    <name type="scientific">Rhizobium tibeticum</name>
    <dbReference type="NCBI Taxonomy" id="501024"/>
    <lineage>
        <taxon>Bacteria</taxon>
        <taxon>Pseudomonadati</taxon>
        <taxon>Pseudomonadota</taxon>
        <taxon>Alphaproteobacteria</taxon>
        <taxon>Hyphomicrobiales</taxon>
        <taxon>Rhizobiaceae</taxon>
        <taxon>Rhizobium/Agrobacterium group</taxon>
        <taxon>Rhizobium</taxon>
    </lineage>
</organism>
<accession>A0A1H8WT18</accession>
<dbReference type="Proteomes" id="UP000198939">
    <property type="component" value="Unassembled WGS sequence"/>
</dbReference>
<dbReference type="RefSeq" id="WP_167371653.1">
    <property type="nucleotide sequence ID" value="NZ_FNXB01000086.1"/>
</dbReference>
<evidence type="ECO:0000313" key="2">
    <source>
        <dbReference type="EMBL" id="SEP30781.1"/>
    </source>
</evidence>
<reference evidence="3" key="1">
    <citation type="submission" date="2016-10" db="EMBL/GenBank/DDBJ databases">
        <authorList>
            <person name="Wibberg D."/>
        </authorList>
    </citation>
    <scope>NUCLEOTIDE SEQUENCE [LARGE SCALE GENOMIC DNA]</scope>
</reference>
<evidence type="ECO:0000313" key="3">
    <source>
        <dbReference type="Proteomes" id="UP000183063"/>
    </source>
</evidence>
<keyword evidence="4" id="KW-1185">Reference proteome</keyword>
<gene>
    <name evidence="1" type="ORF">RTCCBAU85039_6629</name>
    <name evidence="2" type="ORF">SAMN05216228_10776</name>
</gene>
<reference evidence="2 4" key="3">
    <citation type="submission" date="2016-10" db="EMBL/GenBank/DDBJ databases">
        <authorList>
            <person name="Varghese N."/>
            <person name="Submissions S."/>
        </authorList>
    </citation>
    <scope>NUCLEOTIDE SEQUENCE [LARGE SCALE GENOMIC DNA]</scope>
    <source>
        <strain evidence="2 4">CGMCC 1.7071</strain>
    </source>
</reference>
<dbReference type="STRING" id="501024.RTCCBAU85039_6629"/>
<dbReference type="EMBL" id="FOCV01000077">
    <property type="protein sequence ID" value="SEP30781.1"/>
    <property type="molecule type" value="Genomic_DNA"/>
</dbReference>
<dbReference type="AlphaFoldDB" id="A0A1H8WT18"/>
<protein>
    <submittedName>
        <fullName evidence="1">Uncharacterized protein</fullName>
    </submittedName>
</protein>
<sequence>MRVENDPCDVIGVSVAPTQLDNLSSLILQQGGMARVSLPGDVVTWAAGGHETLSRMLSDERFNRDWRQWRAL</sequence>